<dbReference type="GeneID" id="92511430"/>
<keyword evidence="3 5" id="KW-1133">Transmembrane helix</keyword>
<evidence type="ECO:0000256" key="1">
    <source>
        <dbReference type="ARBA" id="ARBA00004141"/>
    </source>
</evidence>
<dbReference type="PANTHER" id="PTHR22950">
    <property type="entry name" value="AMINO ACID TRANSPORTER"/>
    <property type="match status" value="1"/>
</dbReference>
<feature type="transmembrane region" description="Helical" evidence="5">
    <location>
        <begin position="91"/>
        <end position="116"/>
    </location>
</feature>
<dbReference type="GO" id="GO:0015179">
    <property type="term" value="F:L-amino acid transmembrane transporter activity"/>
    <property type="evidence" value="ECO:0007669"/>
    <property type="project" value="TreeGrafter"/>
</dbReference>
<protein>
    <recommendedName>
        <fullName evidence="6">Amino acid transporter transmembrane domain-containing protein</fullName>
    </recommendedName>
</protein>
<dbReference type="EMBL" id="JAFEUZ010000035">
    <property type="protein sequence ID" value="KAG5467115.1"/>
    <property type="molecule type" value="Genomic_DNA"/>
</dbReference>
<keyword evidence="8" id="KW-1185">Reference proteome</keyword>
<name>A0A836GKC9_9TRYP</name>
<accession>A0A836GKC9</accession>
<dbReference type="Gene3D" id="1.20.1740.10">
    <property type="entry name" value="Amino acid/polyamine transporter I"/>
    <property type="match status" value="1"/>
</dbReference>
<evidence type="ECO:0000256" key="3">
    <source>
        <dbReference type="ARBA" id="ARBA00022989"/>
    </source>
</evidence>
<feature type="transmembrane region" description="Helical" evidence="5">
    <location>
        <begin position="349"/>
        <end position="373"/>
    </location>
</feature>
<reference evidence="8" key="2">
    <citation type="journal article" date="2021" name="Sci. Data">
        <title>Chromosome-scale genome sequencing, assembly and annotation of six genomes from subfamily Leishmaniinae.</title>
        <authorList>
            <person name="Almutairi H."/>
            <person name="Urbaniak M.D."/>
            <person name="Bates M.D."/>
            <person name="Jariyapan N."/>
            <person name="Kwakye-Nuako G."/>
            <person name="Thomaz Soccol V."/>
            <person name="Al-Salem W.S."/>
            <person name="Dillon R.J."/>
            <person name="Bates P.A."/>
            <person name="Gatherer D."/>
        </authorList>
    </citation>
    <scope>NUCLEOTIDE SEQUENCE [LARGE SCALE GENOMIC DNA]</scope>
</reference>
<evidence type="ECO:0000256" key="4">
    <source>
        <dbReference type="ARBA" id="ARBA00023136"/>
    </source>
</evidence>
<feature type="transmembrane region" description="Helical" evidence="5">
    <location>
        <begin position="197"/>
        <end position="221"/>
    </location>
</feature>
<gene>
    <name evidence="7" type="ORF">LSCM1_01296</name>
</gene>
<keyword evidence="2 5" id="KW-0812">Transmembrane</keyword>
<feature type="transmembrane region" description="Helical" evidence="5">
    <location>
        <begin position="122"/>
        <end position="144"/>
    </location>
</feature>
<feature type="transmembrane region" description="Helical" evidence="5">
    <location>
        <begin position="156"/>
        <end position="177"/>
    </location>
</feature>
<dbReference type="Pfam" id="PF01490">
    <property type="entry name" value="Aa_trans"/>
    <property type="match status" value="1"/>
</dbReference>
<evidence type="ECO:0000313" key="7">
    <source>
        <dbReference type="EMBL" id="KAG5467115.1"/>
    </source>
</evidence>
<feature type="domain" description="Amino acid transporter transmembrane" evidence="6">
    <location>
        <begin position="12"/>
        <end position="408"/>
    </location>
</feature>
<comment type="caution">
    <text evidence="7">The sequence shown here is derived from an EMBL/GenBank/DDBJ whole genome shotgun (WGS) entry which is preliminary data.</text>
</comment>
<evidence type="ECO:0000256" key="2">
    <source>
        <dbReference type="ARBA" id="ARBA00022692"/>
    </source>
</evidence>
<proteinExistence type="predicted"/>
<feature type="transmembrane region" description="Helical" evidence="5">
    <location>
        <begin position="12"/>
        <end position="32"/>
    </location>
</feature>
<dbReference type="KEGG" id="lmat:92511430"/>
<evidence type="ECO:0000256" key="5">
    <source>
        <dbReference type="SAM" id="Phobius"/>
    </source>
</evidence>
<keyword evidence="4 5" id="KW-0472">Membrane</keyword>
<dbReference type="PANTHER" id="PTHR22950:SF649">
    <property type="entry name" value="ACID TRANSPORTER, PUTATIVE-RELATED"/>
    <property type="match status" value="1"/>
</dbReference>
<feature type="transmembrane region" description="Helical" evidence="5">
    <location>
        <begin position="274"/>
        <end position="295"/>
    </location>
</feature>
<dbReference type="GO" id="GO:0016020">
    <property type="term" value="C:membrane"/>
    <property type="evidence" value="ECO:0007669"/>
    <property type="project" value="UniProtKB-SubCell"/>
</dbReference>
<comment type="subcellular location">
    <subcellularLocation>
        <location evidence="1">Membrane</location>
        <topology evidence="1">Multi-pass membrane protein</topology>
    </subcellularLocation>
</comment>
<dbReference type="GO" id="GO:0005737">
    <property type="term" value="C:cytoplasm"/>
    <property type="evidence" value="ECO:0007669"/>
    <property type="project" value="TreeGrafter"/>
</dbReference>
<evidence type="ECO:0000313" key="8">
    <source>
        <dbReference type="Proteomes" id="UP000673552"/>
    </source>
</evidence>
<dbReference type="AlphaFoldDB" id="A0A836GKC9"/>
<sequence>MSLWDHFSGCGVVGAALNLSVTTIGAGVLVIPSTFEEGGIFLVMGVLTLVALLTVLSIDYLIRCVDCLHLKSYEDISRELLGRWCEEAVRWILIIYNVGIAAGYIVVIGEIFTPMLPLIQPYLPFLTDSTCVMVLAWAFVMLPLSCIPKITKINVISFVAITATFLISGIIAYRYLVPFQGKRNQAQATYMSLSERSFLALPVMMFSFDCQSLVFQVYNNLKTVTRANMRRVASLSVAITGLLYFVVGLFGYLSNTPNTTGNILMNYDPLKDHLFAFGEAIYSLTVITAYVLVLFPSRDAVFIFLFGYNTATHELSHGAISARQNLIASVLLSTLSVILATRVTGIVTIIALLGGLCSSTLCFSYPAAFRIMLHARGLDRCRPAEFVAAICMLVFGVLSGIIGTAIAIRA</sequence>
<reference evidence="8" key="1">
    <citation type="journal article" date="2021" name="Microbiol. Resour. Announc.">
        <title>LGAAP: Leishmaniinae Genome Assembly and Annotation Pipeline.</title>
        <authorList>
            <person name="Almutairi H."/>
            <person name="Urbaniak M.D."/>
            <person name="Bates M.D."/>
            <person name="Jariyapan N."/>
            <person name="Kwakye-Nuako G."/>
            <person name="Thomaz-Soccol V."/>
            <person name="Al-Salem W.S."/>
            <person name="Dillon R.J."/>
            <person name="Bates P.A."/>
            <person name="Gatherer D."/>
        </authorList>
    </citation>
    <scope>NUCLEOTIDE SEQUENCE [LARGE SCALE GENOMIC DNA]</scope>
</reference>
<dbReference type="InterPro" id="IPR013057">
    <property type="entry name" value="AA_transpt_TM"/>
</dbReference>
<feature type="transmembrane region" description="Helical" evidence="5">
    <location>
        <begin position="38"/>
        <end position="62"/>
    </location>
</feature>
<feature type="transmembrane region" description="Helical" evidence="5">
    <location>
        <begin position="385"/>
        <end position="408"/>
    </location>
</feature>
<dbReference type="OrthoDB" id="28208at2759"/>
<evidence type="ECO:0000259" key="6">
    <source>
        <dbReference type="Pfam" id="PF01490"/>
    </source>
</evidence>
<organism evidence="7 8">
    <name type="scientific">Leishmania martiniquensis</name>
    <dbReference type="NCBI Taxonomy" id="1580590"/>
    <lineage>
        <taxon>Eukaryota</taxon>
        <taxon>Discoba</taxon>
        <taxon>Euglenozoa</taxon>
        <taxon>Kinetoplastea</taxon>
        <taxon>Metakinetoplastina</taxon>
        <taxon>Trypanosomatida</taxon>
        <taxon>Trypanosomatidae</taxon>
        <taxon>Leishmaniinae</taxon>
        <taxon>Leishmania</taxon>
    </lineage>
</organism>
<feature type="transmembrane region" description="Helical" evidence="5">
    <location>
        <begin position="233"/>
        <end position="254"/>
    </location>
</feature>
<dbReference type="RefSeq" id="XP_067175023.1">
    <property type="nucleotide sequence ID" value="XM_067318918.1"/>
</dbReference>
<dbReference type="Proteomes" id="UP000673552">
    <property type="component" value="Unassembled WGS sequence"/>
</dbReference>